<feature type="transmembrane region" description="Helical" evidence="1">
    <location>
        <begin position="230"/>
        <end position="250"/>
    </location>
</feature>
<dbReference type="AlphaFoldDB" id="A0A495B7X4"/>
<feature type="transmembrane region" description="Helical" evidence="1">
    <location>
        <begin position="90"/>
        <end position="107"/>
    </location>
</feature>
<dbReference type="SUPFAM" id="SSF103481">
    <property type="entry name" value="Multidrug resistance efflux transporter EmrE"/>
    <property type="match status" value="2"/>
</dbReference>
<gene>
    <name evidence="3" type="ORF">C8E02_2466</name>
</gene>
<dbReference type="EMBL" id="RBID01000016">
    <property type="protein sequence ID" value="RKQ57009.1"/>
    <property type="molecule type" value="Genomic_DNA"/>
</dbReference>
<dbReference type="InterPro" id="IPR000620">
    <property type="entry name" value="EamA_dom"/>
</dbReference>
<keyword evidence="1" id="KW-0812">Transmembrane</keyword>
<evidence type="ECO:0000256" key="1">
    <source>
        <dbReference type="SAM" id="Phobius"/>
    </source>
</evidence>
<evidence type="ECO:0000259" key="2">
    <source>
        <dbReference type="Pfam" id="PF00892"/>
    </source>
</evidence>
<feature type="transmembrane region" description="Helical" evidence="1">
    <location>
        <begin position="171"/>
        <end position="189"/>
    </location>
</feature>
<protein>
    <submittedName>
        <fullName evidence="3">Drug/metabolite transporter (DMT)-like permease</fullName>
    </submittedName>
</protein>
<dbReference type="GO" id="GO:0016020">
    <property type="term" value="C:membrane"/>
    <property type="evidence" value="ECO:0007669"/>
    <property type="project" value="InterPro"/>
</dbReference>
<proteinExistence type="predicted"/>
<name>A0A495B7X4_VOGIN</name>
<reference evidence="3 4" key="1">
    <citation type="submission" date="2018-10" db="EMBL/GenBank/DDBJ databases">
        <title>Genomic Encyclopedia of Type Strains, Phase IV (KMG-IV): sequencing the most valuable type-strain genomes for metagenomic binning, comparative biology and taxonomic classification.</title>
        <authorList>
            <person name="Goeker M."/>
        </authorList>
    </citation>
    <scope>NUCLEOTIDE SEQUENCE [LARGE SCALE GENOMIC DNA]</scope>
    <source>
        <strain evidence="3 4">DSM 3303</strain>
    </source>
</reference>
<keyword evidence="1" id="KW-0472">Membrane</keyword>
<accession>A0A495B7X4</accession>
<dbReference type="PANTHER" id="PTHR22911:SF76">
    <property type="entry name" value="EAMA DOMAIN-CONTAINING PROTEIN"/>
    <property type="match status" value="1"/>
</dbReference>
<sequence length="277" mass="29560">MKKFTLLPALLAILLWSSLAALGAFTQRLPPFLVTAVALFIGSLLAIHRIRDWRVAPGTLLIGVAGIFGYHCLLFTAFRTAPALEANLLNYLWPLLIVVLSPLFGLGKLTGRHILAATIGFCGAVLIVSKGQFDFADSLPIGYLFAIAAAFTWSSYSLATRKLPPFPNAAVGGFCLLSSLLAALCHWLFEPAIVPNNEEWLALLLMGVGPLGASFFLWDKAMKEGDPKQIGALSYLTPLLSTLILAVSGLGELNTITWIAGALILLGATIGSLSRGR</sequence>
<feature type="transmembrane region" description="Helical" evidence="1">
    <location>
        <begin position="30"/>
        <end position="47"/>
    </location>
</feature>
<dbReference type="InterPro" id="IPR037185">
    <property type="entry name" value="EmrE-like"/>
</dbReference>
<feature type="domain" description="EamA" evidence="2">
    <location>
        <begin position="6"/>
        <end position="128"/>
    </location>
</feature>
<feature type="transmembrane region" description="Helical" evidence="1">
    <location>
        <begin position="201"/>
        <end position="218"/>
    </location>
</feature>
<feature type="transmembrane region" description="Helical" evidence="1">
    <location>
        <begin position="114"/>
        <end position="133"/>
    </location>
</feature>
<dbReference type="PANTHER" id="PTHR22911">
    <property type="entry name" value="ACYL-MALONYL CONDENSING ENZYME-RELATED"/>
    <property type="match status" value="1"/>
</dbReference>
<evidence type="ECO:0000313" key="4">
    <source>
        <dbReference type="Proteomes" id="UP000279384"/>
    </source>
</evidence>
<dbReference type="Pfam" id="PF00892">
    <property type="entry name" value="EamA"/>
    <property type="match status" value="2"/>
</dbReference>
<organism evidence="3 4">
    <name type="scientific">Vogesella indigofera</name>
    <name type="common">Pseudomonas indigofera</name>
    <dbReference type="NCBI Taxonomy" id="45465"/>
    <lineage>
        <taxon>Bacteria</taxon>
        <taxon>Pseudomonadati</taxon>
        <taxon>Pseudomonadota</taxon>
        <taxon>Betaproteobacteria</taxon>
        <taxon>Neisseriales</taxon>
        <taxon>Chromobacteriaceae</taxon>
        <taxon>Vogesella</taxon>
    </lineage>
</organism>
<feature type="transmembrane region" description="Helical" evidence="1">
    <location>
        <begin position="256"/>
        <end position="274"/>
    </location>
</feature>
<evidence type="ECO:0000313" key="3">
    <source>
        <dbReference type="EMBL" id="RKQ57009.1"/>
    </source>
</evidence>
<feature type="transmembrane region" description="Helical" evidence="1">
    <location>
        <begin position="59"/>
        <end position="78"/>
    </location>
</feature>
<dbReference type="Proteomes" id="UP000279384">
    <property type="component" value="Unassembled WGS sequence"/>
</dbReference>
<comment type="caution">
    <text evidence="3">The sequence shown here is derived from an EMBL/GenBank/DDBJ whole genome shotgun (WGS) entry which is preliminary data.</text>
</comment>
<feature type="domain" description="EamA" evidence="2">
    <location>
        <begin position="141"/>
        <end position="270"/>
    </location>
</feature>
<keyword evidence="1" id="KW-1133">Transmembrane helix</keyword>
<feature type="transmembrane region" description="Helical" evidence="1">
    <location>
        <begin position="139"/>
        <end position="159"/>
    </location>
</feature>